<feature type="domain" description="Centrosome-associated FAM110 C-terminal" evidence="3">
    <location>
        <begin position="292"/>
        <end position="397"/>
    </location>
</feature>
<evidence type="ECO:0008006" key="7">
    <source>
        <dbReference type="Google" id="ProtNLM"/>
    </source>
</evidence>
<feature type="region of interest" description="Disordered" evidence="2">
    <location>
        <begin position="130"/>
        <end position="168"/>
    </location>
</feature>
<dbReference type="PANTHER" id="PTHR14758">
    <property type="entry name" value="AGAP005440-PA"/>
    <property type="match status" value="1"/>
</dbReference>
<reference evidence="5 6" key="1">
    <citation type="journal article" date="2023" name="bioRxiv">
        <title>Conserved and derived expression patterns and positive selection on dental genes reveal complex evolutionary context of ever-growing rodent molars.</title>
        <authorList>
            <person name="Calamari Z.T."/>
            <person name="Song A."/>
            <person name="Cohen E."/>
            <person name="Akter M."/>
            <person name="Roy R.D."/>
            <person name="Hallikas O."/>
            <person name="Christensen M.M."/>
            <person name="Li P."/>
            <person name="Marangoni P."/>
            <person name="Jernvall J."/>
            <person name="Klein O.D."/>
        </authorList>
    </citation>
    <scope>NUCLEOTIDE SEQUENCE [LARGE SCALE GENOMIC DNA]</scope>
    <source>
        <strain evidence="5">V071</strain>
    </source>
</reference>
<feature type="region of interest" description="Disordered" evidence="2">
    <location>
        <begin position="1"/>
        <end position="22"/>
    </location>
</feature>
<keyword evidence="6" id="KW-1185">Reference proteome</keyword>
<dbReference type="Pfam" id="PF14161">
    <property type="entry name" value="FAM110_N"/>
    <property type="match status" value="1"/>
</dbReference>
<comment type="caution">
    <text evidence="5">The sequence shown here is derived from an EMBL/GenBank/DDBJ whole genome shotgun (WGS) entry which is preliminary data.</text>
</comment>
<dbReference type="GO" id="GO:0060491">
    <property type="term" value="P:regulation of cell projection assembly"/>
    <property type="evidence" value="ECO:0007669"/>
    <property type="project" value="TreeGrafter"/>
</dbReference>
<evidence type="ECO:0000259" key="4">
    <source>
        <dbReference type="Pfam" id="PF14161"/>
    </source>
</evidence>
<sequence>MSSPKRSFSVPLSKRKTGEGTEENVWKLWLKMRRLAPTPDLGGGALGRVSPPLADFGIDSDRLAPEQEWSLLDDNLVGSGPARMRALSAVDALARMRPSLRDPRAVEDTHTARPARKSAVERLAADRAKYVRSTPGSSQGSVSEARVPETPGVQHRNPVPSALTPAPVARRVIPRKPLRPDSLVIYRQKCEFVRGPGTDGSRGGTVKKFSQGSPKDKMPVSPETTVVSGEGKTKETAVTWTKFDQRVATSPASPLSLPTPVVATESPDVPLKVTSEVPVAPSAVELRVSRRRGLQRSQSDLSSRYSIARAEPDNFFLYCGLEPEVVEALGRENFSAGSDSVTFKVRSVSMATSDSSFSRHSEDGLQEEELMEQMPSTTSVVERNYRIIKWLFTCKKAKETPSQRLQGPA</sequence>
<evidence type="ECO:0000259" key="3">
    <source>
        <dbReference type="Pfam" id="PF14160"/>
    </source>
</evidence>
<dbReference type="Pfam" id="PF14160">
    <property type="entry name" value="FAM110_C"/>
    <property type="match status" value="1"/>
</dbReference>
<dbReference type="AlphaFoldDB" id="A0AAW0I9E1"/>
<evidence type="ECO:0000313" key="6">
    <source>
        <dbReference type="Proteomes" id="UP001488838"/>
    </source>
</evidence>
<dbReference type="InterPro" id="IPR025741">
    <property type="entry name" value="FAM110_C"/>
</dbReference>
<evidence type="ECO:0000313" key="5">
    <source>
        <dbReference type="EMBL" id="KAK7811022.1"/>
    </source>
</evidence>
<protein>
    <recommendedName>
        <fullName evidence="7">Protein FAM110C</fullName>
    </recommendedName>
</protein>
<gene>
    <name evidence="5" type="ORF">U0070_024200</name>
</gene>
<dbReference type="GO" id="GO:0030335">
    <property type="term" value="P:positive regulation of cell migration"/>
    <property type="evidence" value="ECO:0007669"/>
    <property type="project" value="TreeGrafter"/>
</dbReference>
<dbReference type="GO" id="GO:0043014">
    <property type="term" value="F:alpha-tubulin binding"/>
    <property type="evidence" value="ECO:0007669"/>
    <property type="project" value="TreeGrafter"/>
</dbReference>
<dbReference type="Proteomes" id="UP001488838">
    <property type="component" value="Unassembled WGS sequence"/>
</dbReference>
<dbReference type="EMBL" id="JBBHLL010000183">
    <property type="protein sequence ID" value="KAK7811022.1"/>
    <property type="molecule type" value="Genomic_DNA"/>
</dbReference>
<organism evidence="5 6">
    <name type="scientific">Myodes glareolus</name>
    <name type="common">Bank vole</name>
    <name type="synonym">Clethrionomys glareolus</name>
    <dbReference type="NCBI Taxonomy" id="447135"/>
    <lineage>
        <taxon>Eukaryota</taxon>
        <taxon>Metazoa</taxon>
        <taxon>Chordata</taxon>
        <taxon>Craniata</taxon>
        <taxon>Vertebrata</taxon>
        <taxon>Euteleostomi</taxon>
        <taxon>Mammalia</taxon>
        <taxon>Eutheria</taxon>
        <taxon>Euarchontoglires</taxon>
        <taxon>Glires</taxon>
        <taxon>Rodentia</taxon>
        <taxon>Myomorpha</taxon>
        <taxon>Muroidea</taxon>
        <taxon>Cricetidae</taxon>
        <taxon>Arvicolinae</taxon>
        <taxon>Myodes</taxon>
    </lineage>
</organism>
<feature type="region of interest" description="Disordered" evidence="2">
    <location>
        <begin position="195"/>
        <end position="232"/>
    </location>
</feature>
<name>A0AAW0I9E1_MYOGA</name>
<dbReference type="GO" id="GO:0005938">
    <property type="term" value="C:cell cortex"/>
    <property type="evidence" value="ECO:0007669"/>
    <property type="project" value="TreeGrafter"/>
</dbReference>
<dbReference type="PANTHER" id="PTHR14758:SF5">
    <property type="entry name" value="PROTEIN FAM110C"/>
    <property type="match status" value="1"/>
</dbReference>
<dbReference type="InterPro" id="IPR025739">
    <property type="entry name" value="FAM110_N"/>
</dbReference>
<dbReference type="InterPro" id="IPR025740">
    <property type="entry name" value="FAM110"/>
</dbReference>
<evidence type="ECO:0000256" key="2">
    <source>
        <dbReference type="SAM" id="MobiDB-lite"/>
    </source>
</evidence>
<comment type="similarity">
    <text evidence="1">Belongs to the FAM110 family.</text>
</comment>
<accession>A0AAW0I9E1</accession>
<proteinExistence type="inferred from homology"/>
<evidence type="ECO:0000256" key="1">
    <source>
        <dbReference type="ARBA" id="ARBA00010576"/>
    </source>
</evidence>
<feature type="domain" description="Centrosome-associated FAM110 N-terminal" evidence="4">
    <location>
        <begin position="112"/>
        <end position="134"/>
    </location>
</feature>